<protein>
    <recommendedName>
        <fullName evidence="1">4Fe-4S Wbl-type domain-containing protein</fullName>
    </recommendedName>
</protein>
<sequence>MRKNRGSRWDWLVPGEDDQTARRRRATSAALCKTCPLTARTACKTRHAGLAAEAAPYTVPGVWGGTIYRDKQPATTDIVQMLFGLDAA</sequence>
<comment type="caution">
    <text evidence="2">The sequence shown here is derived from an EMBL/GenBank/DDBJ whole genome shotgun (WGS) entry which is preliminary data.</text>
</comment>
<reference evidence="3" key="1">
    <citation type="journal article" date="2019" name="Int. J. Syst. Evol. Microbiol.">
        <title>The Global Catalogue of Microorganisms (GCM) 10K type strain sequencing project: providing services to taxonomists for standard genome sequencing and annotation.</title>
        <authorList>
            <consortium name="The Broad Institute Genomics Platform"/>
            <consortium name="The Broad Institute Genome Sequencing Center for Infectious Disease"/>
            <person name="Wu L."/>
            <person name="Ma J."/>
        </authorList>
    </citation>
    <scope>NUCLEOTIDE SEQUENCE [LARGE SCALE GENOMIC DNA]</scope>
    <source>
        <strain evidence="3">IBRC-M 10490</strain>
    </source>
</reference>
<name>A0ABV8VBL6_9NOCA</name>
<organism evidence="2 3">
    <name type="scientific">Nocardia halotolerans</name>
    <dbReference type="NCBI Taxonomy" id="1755878"/>
    <lineage>
        <taxon>Bacteria</taxon>
        <taxon>Bacillati</taxon>
        <taxon>Actinomycetota</taxon>
        <taxon>Actinomycetes</taxon>
        <taxon>Mycobacteriales</taxon>
        <taxon>Nocardiaceae</taxon>
        <taxon>Nocardia</taxon>
    </lineage>
</organism>
<dbReference type="InterPro" id="IPR034768">
    <property type="entry name" value="4FE4S_WBL"/>
</dbReference>
<proteinExistence type="predicted"/>
<dbReference type="EMBL" id="JBHSDL010000005">
    <property type="protein sequence ID" value="MFC4373326.1"/>
    <property type="molecule type" value="Genomic_DNA"/>
</dbReference>
<evidence type="ECO:0000313" key="2">
    <source>
        <dbReference type="EMBL" id="MFC4373326.1"/>
    </source>
</evidence>
<dbReference type="RefSeq" id="WP_378555984.1">
    <property type="nucleotide sequence ID" value="NZ_JBHSDL010000005.1"/>
</dbReference>
<dbReference type="Proteomes" id="UP001595844">
    <property type="component" value="Unassembled WGS sequence"/>
</dbReference>
<accession>A0ABV8VBL6</accession>
<keyword evidence="3" id="KW-1185">Reference proteome</keyword>
<gene>
    <name evidence="2" type="ORF">ACFO5K_04355</name>
</gene>
<evidence type="ECO:0000259" key="1">
    <source>
        <dbReference type="PROSITE" id="PS51674"/>
    </source>
</evidence>
<dbReference type="PROSITE" id="PS51674">
    <property type="entry name" value="4FE4S_WBL"/>
    <property type="match status" value="1"/>
</dbReference>
<feature type="domain" description="4Fe-4S Wbl-type" evidence="1">
    <location>
        <begin position="3"/>
        <end position="73"/>
    </location>
</feature>
<evidence type="ECO:0000313" key="3">
    <source>
        <dbReference type="Proteomes" id="UP001595844"/>
    </source>
</evidence>